<sequence>MAAPTSSDTPDYRDTVFLPQTDFPMRAGLPQREPDWLARWARIGIYDRLRDKAAAADGARAPFVLHDGPPYANGHLHIGHALNKTIKDIVVRSHQMMGRDARYVPGWDCHGLPIEWKIEEKYRQEGRDKDAVDMVEFRQECRRFAQEWVAIQRDEFERMGITGAWDRPYLTMDYHAEAVIAAEFMKLLMNGSLYQGSKPVMWSPVEKTALAEAEVEYHDHTSHTIWVRFGIASVSRDAYGLRGGKDENLDTMESISESYARRKDLQNQNAKVVIWTTTPWTIPQNRAVAFNPSIAYGLYQVVGAAEGATAEPGERLVMADALAEGVMAQAKVTEFTRLSDVTAADLEGLVLSHPFRAIDGAEGEWDYDVPMLPGDHVTDEAGTGFVHTAPSHGDDDYQLGLRFKLPMTYNVEPDGSYRKDLPIFGGQAIIAPDGKDGPANVSVIKQLAWAGALLAKGKVKHSYPHSWRSKAPLIYRNTPQWFAAIDKVLDDGMGQYGDTIRARALASVDKLVTWWPQSGRNRIHSMVENRPDWVLSRQRAWGVPLTCFVKRGAKPTDADFLLRDARVNDRITAAFETDGADVWYHPDFKAQMLDGIADPDAYDKVTDVLDVWFDSGSTHAFVLRDRADGAPDGIADVYLEGTDQHRGWFQSSLLQASATRGRAPYRNVVTHGFTLDEKGMKMSKSLGNTIVPAKVIEQYGADILRLWVAQADYTADQRIGPEILKGTADSYRRLRNTLRFLLGALHGFDEAERVAVEDMPELEQWVLHRLAQLDHQVRKGYDQFDFQGVFQTLFQFCTLDLSAFYFDIRKDALYCDAADSLRRRAARTVLDMLHHRLVTWLAPILPFTMEDVWLSRFPSDDDSVHLQDFPATPADWLNEPLAAKWDHVRRARRVVTAALEVKRTDKTIGASLEAAPVVHVENAEMLAALKSVTFADICITSDLALTRDPAPSEAFRMAEAPGIGVVFETAEGAKCQRCWKILPDVGTHSHPGVCARCDTVLAKTVQASTVQASTVQG</sequence>
<keyword evidence="17" id="KW-1185">Reference proteome</keyword>
<feature type="binding site" evidence="12">
    <location>
        <position position="978"/>
    </location>
    <ligand>
        <name>Zn(2+)</name>
        <dbReference type="ChEBI" id="CHEBI:29105"/>
    </ligand>
</feature>
<feature type="short sequence motif" description="'HIGH' region" evidence="12">
    <location>
        <begin position="70"/>
        <end position="80"/>
    </location>
</feature>
<evidence type="ECO:0000256" key="8">
    <source>
        <dbReference type="ARBA" id="ARBA00022917"/>
    </source>
</evidence>
<comment type="caution">
    <text evidence="16">The sequence shown here is derived from an EMBL/GenBank/DDBJ whole genome shotgun (WGS) entry which is preliminary data.</text>
</comment>
<feature type="short sequence motif" description="'KMSKS' region" evidence="12">
    <location>
        <begin position="681"/>
        <end position="685"/>
    </location>
</feature>
<dbReference type="EMBL" id="JBHTOQ010000004">
    <property type="protein sequence ID" value="MFD1480626.1"/>
    <property type="molecule type" value="Genomic_DNA"/>
</dbReference>
<dbReference type="Gene3D" id="3.90.740.10">
    <property type="entry name" value="Valyl/Leucyl/Isoleucyl-tRNA synthetase, editing domain"/>
    <property type="match status" value="1"/>
</dbReference>
<comment type="subunit">
    <text evidence="12">Monomer.</text>
</comment>
<evidence type="ECO:0000256" key="3">
    <source>
        <dbReference type="ARBA" id="ARBA00022598"/>
    </source>
</evidence>
<dbReference type="RefSeq" id="WP_131574565.1">
    <property type="nucleotide sequence ID" value="NZ_CBCSAJ010000053.1"/>
</dbReference>
<keyword evidence="3 12" id="KW-0436">Ligase</keyword>
<comment type="similarity">
    <text evidence="1 12">Belongs to the class-I aminoacyl-tRNA synthetase family. IleS type 1 subfamily.</text>
</comment>
<evidence type="ECO:0000256" key="7">
    <source>
        <dbReference type="ARBA" id="ARBA00022840"/>
    </source>
</evidence>
<dbReference type="SUPFAM" id="SSF47323">
    <property type="entry name" value="Anticodon-binding domain of a subclass of class I aminoacyl-tRNA synthetases"/>
    <property type="match status" value="1"/>
</dbReference>
<evidence type="ECO:0000256" key="10">
    <source>
        <dbReference type="ARBA" id="ARBA00025217"/>
    </source>
</evidence>
<proteinExistence type="inferred from homology"/>
<dbReference type="InterPro" id="IPR014729">
    <property type="entry name" value="Rossmann-like_a/b/a_fold"/>
</dbReference>
<comment type="subcellular location">
    <subcellularLocation>
        <location evidence="12">Cytoplasm</location>
    </subcellularLocation>
</comment>
<feature type="binding site" evidence="12">
    <location>
        <position position="997"/>
    </location>
    <ligand>
        <name>Zn(2+)</name>
        <dbReference type="ChEBI" id="CHEBI:29105"/>
    </ligand>
</feature>
<feature type="binding site" evidence="12">
    <location>
        <position position="975"/>
    </location>
    <ligand>
        <name>Zn(2+)</name>
        <dbReference type="ChEBI" id="CHEBI:29105"/>
    </ligand>
</feature>
<comment type="function">
    <text evidence="10 12">Catalyzes the attachment of isoleucine to tRNA(Ile). As IleRS can inadvertently accommodate and process structurally similar amino acids such as valine, to avoid such errors it has two additional distinct tRNA(Ile)-dependent editing activities. One activity is designated as 'pretransfer' editing and involves the hydrolysis of activated Val-AMP. The other activity is designated 'posttransfer' editing and involves deacylation of mischarged Val-tRNA(Ile).</text>
</comment>
<evidence type="ECO:0000256" key="9">
    <source>
        <dbReference type="ARBA" id="ARBA00023146"/>
    </source>
</evidence>
<keyword evidence="7 12" id="KW-0067">ATP-binding</keyword>
<dbReference type="InterPro" id="IPR002301">
    <property type="entry name" value="Ile-tRNA-ligase"/>
</dbReference>
<dbReference type="SUPFAM" id="SSF50677">
    <property type="entry name" value="ValRS/IleRS/LeuRS editing domain"/>
    <property type="match status" value="1"/>
</dbReference>
<evidence type="ECO:0000259" key="15">
    <source>
        <dbReference type="Pfam" id="PF08264"/>
    </source>
</evidence>
<keyword evidence="5 12" id="KW-0547">Nucleotide-binding</keyword>
<dbReference type="PROSITE" id="PS00178">
    <property type="entry name" value="AA_TRNA_LIGASE_I"/>
    <property type="match status" value="1"/>
</dbReference>
<dbReference type="Pfam" id="PF06827">
    <property type="entry name" value="zf-FPG_IleRS"/>
    <property type="match status" value="1"/>
</dbReference>
<organism evidence="16 17">
    <name type="scientific">Paracoccus nototheniae</name>
    <dbReference type="NCBI Taxonomy" id="2489002"/>
    <lineage>
        <taxon>Bacteria</taxon>
        <taxon>Pseudomonadati</taxon>
        <taxon>Pseudomonadota</taxon>
        <taxon>Alphaproteobacteria</taxon>
        <taxon>Rhodobacterales</taxon>
        <taxon>Paracoccaceae</taxon>
        <taxon>Paracoccus</taxon>
    </lineage>
</organism>
<evidence type="ECO:0000259" key="13">
    <source>
        <dbReference type="Pfam" id="PF00133"/>
    </source>
</evidence>
<dbReference type="PANTHER" id="PTHR42765:SF1">
    <property type="entry name" value="ISOLEUCINE--TRNA LIGASE, MITOCHONDRIAL"/>
    <property type="match status" value="1"/>
</dbReference>
<feature type="binding site" evidence="12">
    <location>
        <position position="640"/>
    </location>
    <ligand>
        <name>L-isoleucyl-5'-AMP</name>
        <dbReference type="ChEBI" id="CHEBI:178002"/>
    </ligand>
</feature>
<feature type="domain" description="Aminoacyl-tRNA synthetase class Ia" evidence="13">
    <location>
        <begin position="36"/>
        <end position="719"/>
    </location>
</feature>
<dbReference type="GO" id="GO:0004822">
    <property type="term" value="F:isoleucine-tRNA ligase activity"/>
    <property type="evidence" value="ECO:0007669"/>
    <property type="project" value="UniProtKB-EC"/>
</dbReference>
<dbReference type="Gene3D" id="1.10.730.20">
    <property type="match status" value="1"/>
</dbReference>
<dbReference type="CDD" id="cd07960">
    <property type="entry name" value="Anticodon_Ia_Ile_BEm"/>
    <property type="match status" value="1"/>
</dbReference>
<dbReference type="Pfam" id="PF00133">
    <property type="entry name" value="tRNA-synt_1"/>
    <property type="match status" value="1"/>
</dbReference>
<dbReference type="Gene3D" id="3.40.50.620">
    <property type="entry name" value="HUPs"/>
    <property type="match status" value="2"/>
</dbReference>
<dbReference type="InterPro" id="IPR009008">
    <property type="entry name" value="Val/Leu/Ile-tRNA-synth_edit"/>
</dbReference>
<dbReference type="SUPFAM" id="SSF52374">
    <property type="entry name" value="Nucleotidylyl transferase"/>
    <property type="match status" value="1"/>
</dbReference>
<evidence type="ECO:0000256" key="2">
    <source>
        <dbReference type="ARBA" id="ARBA00022490"/>
    </source>
</evidence>
<comment type="domain">
    <text evidence="12">IleRS has two distinct active sites: one for aminoacylation and one for editing. The misactivated valine is translocated from the active site to the editing site, which sterically excludes the correctly activated isoleucine. The single editing site contains two valyl binding pockets, one specific for each substrate (Val-AMP or Val-tRNA(Ile)).</text>
</comment>
<dbReference type="PRINTS" id="PR00984">
    <property type="entry name" value="TRNASYNTHILE"/>
</dbReference>
<dbReference type="InterPro" id="IPR023585">
    <property type="entry name" value="Ile-tRNA-ligase_type1"/>
</dbReference>
<dbReference type="HAMAP" id="MF_02002">
    <property type="entry name" value="Ile_tRNA_synth_type1"/>
    <property type="match status" value="1"/>
</dbReference>
<keyword evidence="9 12" id="KW-0030">Aminoacyl-tRNA synthetase</keyword>
<protein>
    <recommendedName>
        <fullName evidence="12">Isoleucine--tRNA ligase</fullName>
        <ecNumber evidence="12">6.1.1.5</ecNumber>
    </recommendedName>
    <alternativeName>
        <fullName evidence="12">Isoleucyl-tRNA synthetase</fullName>
        <shortName evidence="12">IleRS</shortName>
    </alternativeName>
</protein>
<dbReference type="EC" id="6.1.1.5" evidence="12"/>
<dbReference type="Pfam" id="PF08264">
    <property type="entry name" value="Anticodon_1"/>
    <property type="match status" value="1"/>
</dbReference>
<dbReference type="InterPro" id="IPR002300">
    <property type="entry name" value="aa-tRNA-synth_Ia"/>
</dbReference>
<evidence type="ECO:0000256" key="12">
    <source>
        <dbReference type="HAMAP-Rule" id="MF_02002"/>
    </source>
</evidence>
<dbReference type="InterPro" id="IPR001412">
    <property type="entry name" value="aa-tRNA-synth_I_CS"/>
</dbReference>
<keyword evidence="2 12" id="KW-0963">Cytoplasm</keyword>
<keyword evidence="6 12" id="KW-0862">Zinc</keyword>
<comment type="cofactor">
    <cofactor evidence="12">
        <name>Zn(2+)</name>
        <dbReference type="ChEBI" id="CHEBI:29105"/>
    </cofactor>
    <text evidence="12">Binds 1 zinc ion per subunit.</text>
</comment>
<keyword evidence="8 12" id="KW-0648">Protein biosynthesis</keyword>
<evidence type="ECO:0000313" key="16">
    <source>
        <dbReference type="EMBL" id="MFD1480626.1"/>
    </source>
</evidence>
<evidence type="ECO:0000313" key="17">
    <source>
        <dbReference type="Proteomes" id="UP001597302"/>
    </source>
</evidence>
<dbReference type="Proteomes" id="UP001597302">
    <property type="component" value="Unassembled WGS sequence"/>
</dbReference>
<evidence type="ECO:0000256" key="4">
    <source>
        <dbReference type="ARBA" id="ARBA00022723"/>
    </source>
</evidence>
<evidence type="ECO:0000259" key="14">
    <source>
        <dbReference type="Pfam" id="PF06827"/>
    </source>
</evidence>
<reference evidence="17" key="1">
    <citation type="journal article" date="2019" name="Int. J. Syst. Evol. Microbiol.">
        <title>The Global Catalogue of Microorganisms (GCM) 10K type strain sequencing project: providing services to taxonomists for standard genome sequencing and annotation.</title>
        <authorList>
            <consortium name="The Broad Institute Genomics Platform"/>
            <consortium name="The Broad Institute Genome Sequencing Center for Infectious Disease"/>
            <person name="Wu L."/>
            <person name="Ma J."/>
        </authorList>
    </citation>
    <scope>NUCLEOTIDE SEQUENCE [LARGE SCALE GENOMIC DNA]</scope>
    <source>
        <strain evidence="17">CCM 8875</strain>
    </source>
</reference>
<dbReference type="InterPro" id="IPR050081">
    <property type="entry name" value="Ile-tRNA_ligase"/>
</dbReference>
<keyword evidence="4 12" id="KW-0479">Metal-binding</keyword>
<dbReference type="PANTHER" id="PTHR42765">
    <property type="entry name" value="SOLEUCYL-TRNA SYNTHETASE"/>
    <property type="match status" value="1"/>
</dbReference>
<evidence type="ECO:0000256" key="6">
    <source>
        <dbReference type="ARBA" id="ARBA00022833"/>
    </source>
</evidence>
<evidence type="ECO:0000256" key="11">
    <source>
        <dbReference type="ARBA" id="ARBA00048359"/>
    </source>
</evidence>
<dbReference type="NCBIfam" id="TIGR00392">
    <property type="entry name" value="ileS"/>
    <property type="match status" value="1"/>
</dbReference>
<name>A0ABW4DWC8_9RHOB</name>
<gene>
    <name evidence="12 16" type="primary">ileS</name>
    <name evidence="16" type="ORF">ACFQ5P_04905</name>
</gene>
<comment type="catalytic activity">
    <reaction evidence="11 12">
        <text>tRNA(Ile) + L-isoleucine + ATP = L-isoleucyl-tRNA(Ile) + AMP + diphosphate</text>
        <dbReference type="Rhea" id="RHEA:11060"/>
        <dbReference type="Rhea" id="RHEA-COMP:9666"/>
        <dbReference type="Rhea" id="RHEA-COMP:9695"/>
        <dbReference type="ChEBI" id="CHEBI:30616"/>
        <dbReference type="ChEBI" id="CHEBI:33019"/>
        <dbReference type="ChEBI" id="CHEBI:58045"/>
        <dbReference type="ChEBI" id="CHEBI:78442"/>
        <dbReference type="ChEBI" id="CHEBI:78528"/>
        <dbReference type="ChEBI" id="CHEBI:456215"/>
        <dbReference type="EC" id="6.1.1.5"/>
    </reaction>
</comment>
<feature type="binding site" evidence="12">
    <location>
        <position position="684"/>
    </location>
    <ligand>
        <name>ATP</name>
        <dbReference type="ChEBI" id="CHEBI:30616"/>
    </ligand>
</feature>
<accession>A0ABW4DWC8</accession>
<dbReference type="InterPro" id="IPR033708">
    <property type="entry name" value="Anticodon_Ile_BEm"/>
</dbReference>
<dbReference type="InterPro" id="IPR013155">
    <property type="entry name" value="M/V/L/I-tRNA-synth_anticd-bd"/>
</dbReference>
<feature type="domain" description="Zinc finger FPG/IleRS-type" evidence="14">
    <location>
        <begin position="974"/>
        <end position="999"/>
    </location>
</feature>
<dbReference type="InterPro" id="IPR009080">
    <property type="entry name" value="tRNAsynth_Ia_anticodon-bd"/>
</dbReference>
<dbReference type="InterPro" id="IPR010663">
    <property type="entry name" value="Znf_FPG/IleRS"/>
</dbReference>
<evidence type="ECO:0000256" key="1">
    <source>
        <dbReference type="ARBA" id="ARBA00006887"/>
    </source>
</evidence>
<feature type="domain" description="Methionyl/Valyl/Leucyl/Isoleucyl-tRNA synthetase anticodon-binding" evidence="15">
    <location>
        <begin position="763"/>
        <end position="914"/>
    </location>
</feature>
<feature type="binding site" evidence="12">
    <location>
        <position position="994"/>
    </location>
    <ligand>
        <name>Zn(2+)</name>
        <dbReference type="ChEBI" id="CHEBI:29105"/>
    </ligand>
</feature>
<evidence type="ECO:0000256" key="5">
    <source>
        <dbReference type="ARBA" id="ARBA00022741"/>
    </source>
</evidence>